<protein>
    <submittedName>
        <fullName evidence="1">Uncharacterized protein</fullName>
    </submittedName>
</protein>
<sequence length="168" mass="18770">MHLLIDTVGHHRKSPVAVYDPSLPVEECSTNSLNRVSDLSIQFLQTFNLLSVYILYRPGGWIIALLYLKLLSPRLQHFRLIVTFFLSEPCEQLLKHIQSSSPVIATLVSLHTFRGSLTRNSIVINGTAIGQNIPANTARASLLRLSVLSPLHPRSGRRDSHTNIPITE</sequence>
<name>A0A410T8C5_9CAUD</name>
<dbReference type="Proteomes" id="UP000289163">
    <property type="component" value="Segment"/>
</dbReference>
<evidence type="ECO:0000313" key="1">
    <source>
        <dbReference type="EMBL" id="QAU05092.1"/>
    </source>
</evidence>
<accession>A0A410T8C5</accession>
<keyword evidence="2" id="KW-1185">Reference proteome</keyword>
<dbReference type="EMBL" id="MK224498">
    <property type="protein sequence ID" value="QAU05092.1"/>
    <property type="molecule type" value="Genomic_DNA"/>
</dbReference>
<reference evidence="1 2" key="1">
    <citation type="submission" date="2018-11" db="EMBL/GenBank/DDBJ databases">
        <authorList>
            <person name="Teng T."/>
        </authorList>
    </citation>
    <scope>NUCLEOTIDE SEQUENCE [LARGE SCALE GENOMIC DNA]</scope>
</reference>
<organism evidence="1 2">
    <name type="scientific">Pseudomonas phage Henu5</name>
    <dbReference type="NCBI Taxonomy" id="2499902"/>
    <lineage>
        <taxon>Viruses</taxon>
        <taxon>Duplodnaviria</taxon>
        <taxon>Heunggongvirae</taxon>
        <taxon>Uroviricota</taxon>
        <taxon>Caudoviricetes</taxon>
        <taxon>Vandenendeviridae</taxon>
        <taxon>Skurskavirinae</taxon>
        <taxon>Pakpunavirus</taxon>
        <taxon>Pakpunavirus Henu5</taxon>
    </lineage>
</organism>
<gene>
    <name evidence="1" type="ORF">Henu5_gp62</name>
</gene>
<proteinExistence type="predicted"/>
<evidence type="ECO:0000313" key="2">
    <source>
        <dbReference type="Proteomes" id="UP000289163"/>
    </source>
</evidence>